<evidence type="ECO:0000313" key="2">
    <source>
        <dbReference type="Proteomes" id="UP000316770"/>
    </source>
</evidence>
<name>A0A518IYE6_9BACT</name>
<accession>A0A518IYE6</accession>
<dbReference type="AlphaFoldDB" id="A0A518IYE6"/>
<reference evidence="1 2" key="1">
    <citation type="submission" date="2019-02" db="EMBL/GenBank/DDBJ databases">
        <title>Deep-cultivation of Planctomycetes and their phenomic and genomic characterization uncovers novel biology.</title>
        <authorList>
            <person name="Wiegand S."/>
            <person name="Jogler M."/>
            <person name="Boedeker C."/>
            <person name="Pinto D."/>
            <person name="Vollmers J."/>
            <person name="Rivas-Marin E."/>
            <person name="Kohn T."/>
            <person name="Peeters S.H."/>
            <person name="Heuer A."/>
            <person name="Rast P."/>
            <person name="Oberbeckmann S."/>
            <person name="Bunk B."/>
            <person name="Jeske O."/>
            <person name="Meyerdierks A."/>
            <person name="Storesund J.E."/>
            <person name="Kallscheuer N."/>
            <person name="Luecker S."/>
            <person name="Lage O.M."/>
            <person name="Pohl T."/>
            <person name="Merkel B.J."/>
            <person name="Hornburger P."/>
            <person name="Mueller R.-W."/>
            <person name="Bruemmer F."/>
            <person name="Labrenz M."/>
            <person name="Spormann A.M."/>
            <person name="Op den Camp H."/>
            <person name="Overmann J."/>
            <person name="Amann R."/>
            <person name="Jetten M.S.M."/>
            <person name="Mascher T."/>
            <person name="Medema M.H."/>
            <person name="Devos D.P."/>
            <person name="Kaster A.-K."/>
            <person name="Ovreas L."/>
            <person name="Rohde M."/>
            <person name="Galperin M.Y."/>
            <person name="Jogler C."/>
        </authorList>
    </citation>
    <scope>NUCLEOTIDE SEQUENCE [LARGE SCALE GENOMIC DNA]</scope>
    <source>
        <strain evidence="1 2">Mal33</strain>
    </source>
</reference>
<dbReference type="Proteomes" id="UP000316770">
    <property type="component" value="Chromosome"/>
</dbReference>
<proteinExistence type="predicted"/>
<sequence>MQFCRKKLRIRLLELVNRPAEFVRRSIGSVLHMVAPSVRLVERAGTAVPYVT</sequence>
<evidence type="ECO:0000313" key="1">
    <source>
        <dbReference type="EMBL" id="QDV58113.1"/>
    </source>
</evidence>
<gene>
    <name evidence="1" type="ORF">Mal33_41300</name>
</gene>
<organism evidence="1 2">
    <name type="scientific">Rosistilla oblonga</name>
    <dbReference type="NCBI Taxonomy" id="2527990"/>
    <lineage>
        <taxon>Bacteria</taxon>
        <taxon>Pseudomonadati</taxon>
        <taxon>Planctomycetota</taxon>
        <taxon>Planctomycetia</taxon>
        <taxon>Pirellulales</taxon>
        <taxon>Pirellulaceae</taxon>
        <taxon>Rosistilla</taxon>
    </lineage>
</organism>
<keyword evidence="2" id="KW-1185">Reference proteome</keyword>
<protein>
    <submittedName>
        <fullName evidence="1">Uncharacterized protein</fullName>
    </submittedName>
</protein>
<dbReference type="EMBL" id="CP036318">
    <property type="protein sequence ID" value="QDV58113.1"/>
    <property type="molecule type" value="Genomic_DNA"/>
</dbReference>